<dbReference type="GeneID" id="83057139"/>
<dbReference type="InterPro" id="IPR015421">
    <property type="entry name" value="PyrdxlP-dep_Trfase_major"/>
</dbReference>
<dbReference type="EMBL" id="CP016757">
    <property type="protein sequence ID" value="ANZ44436.1"/>
    <property type="molecule type" value="Genomic_DNA"/>
</dbReference>
<dbReference type="InterPro" id="IPR015424">
    <property type="entry name" value="PyrdxlP-dep_Trfase"/>
</dbReference>
<dbReference type="GO" id="GO:0042802">
    <property type="term" value="F:identical protein binding"/>
    <property type="evidence" value="ECO:0007669"/>
    <property type="project" value="TreeGrafter"/>
</dbReference>
<dbReference type="GO" id="GO:0055129">
    <property type="term" value="P:L-proline biosynthetic process"/>
    <property type="evidence" value="ECO:0007669"/>
    <property type="project" value="UniProtKB-UniPathway"/>
</dbReference>
<evidence type="ECO:0000256" key="3">
    <source>
        <dbReference type="ARBA" id="ARBA00012924"/>
    </source>
</evidence>
<evidence type="ECO:0000313" key="9">
    <source>
        <dbReference type="EMBL" id="ANZ44436.1"/>
    </source>
</evidence>
<protein>
    <recommendedName>
        <fullName evidence="3">ornithine aminotransferase</fullName>
        <ecNumber evidence="3">2.6.1.13</ecNumber>
    </recommendedName>
    <alternativeName>
        <fullName evidence="7">Ornithine--oxo-acid aminotransferase</fullName>
    </alternativeName>
</protein>
<evidence type="ECO:0000313" key="10">
    <source>
        <dbReference type="Proteomes" id="UP000093044"/>
    </source>
</evidence>
<dbReference type="FunFam" id="3.40.640.10:FF:000011">
    <property type="entry name" value="Ornithine aminotransferase"/>
    <property type="match status" value="1"/>
</dbReference>
<evidence type="ECO:0000256" key="6">
    <source>
        <dbReference type="ARBA" id="ARBA00022898"/>
    </source>
</evidence>
<dbReference type="SUPFAM" id="SSF53383">
    <property type="entry name" value="PLP-dependent transferases"/>
    <property type="match status" value="1"/>
</dbReference>
<comment type="similarity">
    <text evidence="8">Belongs to the class-III pyridoxal-phosphate-dependent aminotransferase family.</text>
</comment>
<dbReference type="STRING" id="1197717.BED41_04630"/>
<dbReference type="InterPro" id="IPR049704">
    <property type="entry name" value="Aminotrans_3_PPA_site"/>
</dbReference>
<dbReference type="KEGG" id="cpor:BED41_04630"/>
<accession>A0A1B2I393</accession>
<comment type="cofactor">
    <cofactor evidence="1">
        <name>pyridoxal 5'-phosphate</name>
        <dbReference type="ChEBI" id="CHEBI:597326"/>
    </cofactor>
</comment>
<dbReference type="OrthoDB" id="1906at2"/>
<organism evidence="9 10">
    <name type="scientific">Cloacibacillus porcorum</name>
    <dbReference type="NCBI Taxonomy" id="1197717"/>
    <lineage>
        <taxon>Bacteria</taxon>
        <taxon>Thermotogati</taxon>
        <taxon>Synergistota</taxon>
        <taxon>Synergistia</taxon>
        <taxon>Synergistales</taxon>
        <taxon>Synergistaceae</taxon>
        <taxon>Cloacibacillus</taxon>
    </lineage>
</organism>
<dbReference type="InterPro" id="IPR050103">
    <property type="entry name" value="Class-III_PLP-dep_AT"/>
</dbReference>
<dbReference type="GO" id="GO:0004587">
    <property type="term" value="F:ornithine aminotransferase activity"/>
    <property type="evidence" value="ECO:0007669"/>
    <property type="project" value="UniProtKB-EC"/>
</dbReference>
<evidence type="ECO:0000256" key="8">
    <source>
        <dbReference type="RuleBase" id="RU003560"/>
    </source>
</evidence>
<keyword evidence="5" id="KW-0808">Transferase</keyword>
<dbReference type="GO" id="GO:0030170">
    <property type="term" value="F:pyridoxal phosphate binding"/>
    <property type="evidence" value="ECO:0007669"/>
    <property type="project" value="InterPro"/>
</dbReference>
<dbReference type="PANTHER" id="PTHR11986:SF18">
    <property type="entry name" value="ORNITHINE AMINOTRANSFERASE, MITOCHONDRIAL"/>
    <property type="match status" value="1"/>
</dbReference>
<evidence type="ECO:0000256" key="4">
    <source>
        <dbReference type="ARBA" id="ARBA00022576"/>
    </source>
</evidence>
<dbReference type="Pfam" id="PF00202">
    <property type="entry name" value="Aminotran_3"/>
    <property type="match status" value="1"/>
</dbReference>
<keyword evidence="10" id="KW-1185">Reference proteome</keyword>
<reference evidence="9" key="1">
    <citation type="submission" date="2016-08" db="EMBL/GenBank/DDBJ databases">
        <title>Complete genome of Cloacibacillus porcorum.</title>
        <authorList>
            <person name="Looft T."/>
            <person name="Bayles D.O."/>
            <person name="Alt D.P."/>
        </authorList>
    </citation>
    <scope>NUCLEOTIDE SEQUENCE [LARGE SCALE GENOMIC DNA]</scope>
    <source>
        <strain evidence="9">CL-84</strain>
    </source>
</reference>
<dbReference type="RefSeq" id="WP_066743559.1">
    <property type="nucleotide sequence ID" value="NZ_CALCLR010000120.1"/>
</dbReference>
<gene>
    <name evidence="9" type="ORF">BED41_04630</name>
</gene>
<evidence type="ECO:0000256" key="7">
    <source>
        <dbReference type="ARBA" id="ARBA00030587"/>
    </source>
</evidence>
<dbReference type="InterPro" id="IPR015422">
    <property type="entry name" value="PyrdxlP-dep_Trfase_small"/>
</dbReference>
<dbReference type="EC" id="2.6.1.13" evidence="3"/>
<dbReference type="Gene3D" id="3.90.1150.10">
    <property type="entry name" value="Aspartate Aminotransferase, domain 1"/>
    <property type="match status" value="1"/>
</dbReference>
<comment type="pathway">
    <text evidence="2">Amino-acid biosynthesis; L-proline biosynthesis; L-glutamate 5-semialdehyde from L-ornithine: step 1/1.</text>
</comment>
<keyword evidence="6 8" id="KW-0663">Pyridoxal phosphate</keyword>
<keyword evidence="4" id="KW-0032">Aminotransferase</keyword>
<dbReference type="AlphaFoldDB" id="A0A1B2I393"/>
<dbReference type="NCBIfam" id="TIGR01885">
    <property type="entry name" value="Orn_aminotrans"/>
    <property type="match status" value="1"/>
</dbReference>
<name>A0A1B2I393_9BACT</name>
<sequence length="397" mass="43475">MLSTQQIIDKTNKLGAHNYHPKDVVIVEGEGVIVRDPEGREYFDMLSAYSALNFGHRHPEIVAAAKDQLDKVTLTSRAFHNAVLCDFYEKLCELTGKEMILPMNTGAEAVETALKTARRWGAEVKGVENGKQEIIVCENNFHGRTIAIVSFSTDPDARINYGPYCDGFKIIKYGDAKALEEAITPNTVAFMAEPIQGEAGIITPPKGYLKEVRDICTKHNILFIADEVQTGFARTGRMFACNFEDVEPDIFILGKALGGGVMPISAVAANKDVLGVFTPGTHGSTFGGNPLACAVSIKAMEILVRDDYSKQAEEKGNYFMQKLREIDNPEIIDVRGSGLLIGVEFSVPAAAYVKKLIANGVLAKETHERTIRFAPPIVITYEQIDKAVEGIKKAFAK</sequence>
<dbReference type="PIRSF" id="PIRSF000521">
    <property type="entry name" value="Transaminase_4ab_Lys_Orn"/>
    <property type="match status" value="1"/>
</dbReference>
<proteinExistence type="inferred from homology"/>
<dbReference type="InterPro" id="IPR005814">
    <property type="entry name" value="Aminotrans_3"/>
</dbReference>
<evidence type="ECO:0000256" key="5">
    <source>
        <dbReference type="ARBA" id="ARBA00022679"/>
    </source>
</evidence>
<dbReference type="UniPathway" id="UPA00098">
    <property type="reaction ID" value="UER00358"/>
</dbReference>
<dbReference type="InterPro" id="IPR010164">
    <property type="entry name" value="Orn_aminotrans"/>
</dbReference>
<dbReference type="PANTHER" id="PTHR11986">
    <property type="entry name" value="AMINOTRANSFERASE CLASS III"/>
    <property type="match status" value="1"/>
</dbReference>
<dbReference type="Proteomes" id="UP000093044">
    <property type="component" value="Chromosome"/>
</dbReference>
<dbReference type="PROSITE" id="PS00600">
    <property type="entry name" value="AA_TRANSFER_CLASS_3"/>
    <property type="match status" value="1"/>
</dbReference>
<evidence type="ECO:0000256" key="1">
    <source>
        <dbReference type="ARBA" id="ARBA00001933"/>
    </source>
</evidence>
<dbReference type="CDD" id="cd00610">
    <property type="entry name" value="OAT_like"/>
    <property type="match status" value="1"/>
</dbReference>
<dbReference type="Gene3D" id="3.40.640.10">
    <property type="entry name" value="Type I PLP-dependent aspartate aminotransferase-like (Major domain)"/>
    <property type="match status" value="1"/>
</dbReference>
<evidence type="ECO:0000256" key="2">
    <source>
        <dbReference type="ARBA" id="ARBA00004998"/>
    </source>
</evidence>